<sequence length="214" mass="24454">MIEMKHVEKSYRQVPVLRDVNFRIERGEYVFLKGDSGSGKSTLLKILYRDIEDYSGEVTLDGKPLRSLARYESRRIAGTIFQTFELLGRKTVYENVALAGEVIGRREDEIKQETLNLLHRVGLSGKQDRYPHELSGGEQQRVAIARALLNKPKVLLADEPTGNLDPANAEKILDLLKQLNEEEGITMFIVTHAEELSHKYQARTLYVREGRVEE</sequence>
<dbReference type="GO" id="GO:0005886">
    <property type="term" value="C:plasma membrane"/>
    <property type="evidence" value="ECO:0007669"/>
    <property type="project" value="UniProtKB-ARBA"/>
</dbReference>
<dbReference type="AlphaFoldDB" id="A0A916VEW1"/>
<dbReference type="Gene3D" id="3.40.50.300">
    <property type="entry name" value="P-loop containing nucleotide triphosphate hydrolases"/>
    <property type="match status" value="1"/>
</dbReference>
<feature type="domain" description="ABC transporter" evidence="5">
    <location>
        <begin position="2"/>
        <end position="214"/>
    </location>
</feature>
<dbReference type="FunFam" id="3.40.50.300:FF:000056">
    <property type="entry name" value="Cell division ATP-binding protein FtsE"/>
    <property type="match status" value="1"/>
</dbReference>
<dbReference type="InterPro" id="IPR017871">
    <property type="entry name" value="ABC_transporter-like_CS"/>
</dbReference>
<dbReference type="GO" id="GO:0016887">
    <property type="term" value="F:ATP hydrolysis activity"/>
    <property type="evidence" value="ECO:0007669"/>
    <property type="project" value="InterPro"/>
</dbReference>
<evidence type="ECO:0000256" key="3">
    <source>
        <dbReference type="ARBA" id="ARBA00022741"/>
    </source>
</evidence>
<dbReference type="InterPro" id="IPR027417">
    <property type="entry name" value="P-loop_NTPase"/>
</dbReference>
<evidence type="ECO:0000256" key="1">
    <source>
        <dbReference type="ARBA" id="ARBA00005417"/>
    </source>
</evidence>
<accession>A0A916VEW1</accession>
<keyword evidence="2" id="KW-0813">Transport</keyword>
<gene>
    <name evidence="6" type="ORF">PRECH8_09380</name>
</gene>
<comment type="similarity">
    <text evidence="1">Belongs to the ABC transporter superfamily.</text>
</comment>
<dbReference type="PANTHER" id="PTHR24220:SF470">
    <property type="entry name" value="CELL DIVISION ATP-BINDING PROTEIN FTSE"/>
    <property type="match status" value="1"/>
</dbReference>
<reference evidence="6" key="1">
    <citation type="submission" date="2020-08" db="EMBL/GenBank/DDBJ databases">
        <authorList>
            <person name="Uke A."/>
            <person name="Chhe C."/>
            <person name="Baramee S."/>
            <person name="Kosugi A."/>
        </authorList>
    </citation>
    <scope>NUCLEOTIDE SEQUENCE</scope>
    <source>
        <strain evidence="6">DA-C8</strain>
    </source>
</reference>
<evidence type="ECO:0000313" key="6">
    <source>
        <dbReference type="EMBL" id="GFR37642.1"/>
    </source>
</evidence>
<keyword evidence="3" id="KW-0547">Nucleotide-binding</keyword>
<dbReference type="InterPro" id="IPR003439">
    <property type="entry name" value="ABC_transporter-like_ATP-bd"/>
</dbReference>
<organism evidence="6 7">
    <name type="scientific">Insulibacter thermoxylanivorax</name>
    <dbReference type="NCBI Taxonomy" id="2749268"/>
    <lineage>
        <taxon>Bacteria</taxon>
        <taxon>Bacillati</taxon>
        <taxon>Bacillota</taxon>
        <taxon>Bacilli</taxon>
        <taxon>Bacillales</taxon>
        <taxon>Paenibacillaceae</taxon>
        <taxon>Insulibacter</taxon>
    </lineage>
</organism>
<dbReference type="GO" id="GO:0022857">
    <property type="term" value="F:transmembrane transporter activity"/>
    <property type="evidence" value="ECO:0007669"/>
    <property type="project" value="TreeGrafter"/>
</dbReference>
<evidence type="ECO:0000259" key="5">
    <source>
        <dbReference type="PROSITE" id="PS50893"/>
    </source>
</evidence>
<dbReference type="InterPro" id="IPR015854">
    <property type="entry name" value="ABC_transpr_LolD-like"/>
</dbReference>
<evidence type="ECO:0000313" key="7">
    <source>
        <dbReference type="Proteomes" id="UP000654993"/>
    </source>
</evidence>
<dbReference type="CDD" id="cd03255">
    <property type="entry name" value="ABC_MJ0796_LolCDE_FtsE"/>
    <property type="match status" value="1"/>
</dbReference>
<dbReference type="InterPro" id="IPR003593">
    <property type="entry name" value="AAA+_ATPase"/>
</dbReference>
<keyword evidence="7" id="KW-1185">Reference proteome</keyword>
<evidence type="ECO:0000256" key="2">
    <source>
        <dbReference type="ARBA" id="ARBA00022448"/>
    </source>
</evidence>
<dbReference type="PROSITE" id="PS50893">
    <property type="entry name" value="ABC_TRANSPORTER_2"/>
    <property type="match status" value="1"/>
</dbReference>
<dbReference type="InterPro" id="IPR017911">
    <property type="entry name" value="MacB-like_ATP-bd"/>
</dbReference>
<dbReference type="EMBL" id="BMAQ01000006">
    <property type="protein sequence ID" value="GFR37642.1"/>
    <property type="molecule type" value="Genomic_DNA"/>
</dbReference>
<dbReference type="GO" id="GO:0005524">
    <property type="term" value="F:ATP binding"/>
    <property type="evidence" value="ECO:0007669"/>
    <property type="project" value="UniProtKB-KW"/>
</dbReference>
<keyword evidence="4" id="KW-0067">ATP-binding</keyword>
<reference evidence="6" key="2">
    <citation type="journal article" date="2021" name="Data Brief">
        <title>Draft genome sequence data of the facultative, thermophilic, xylanolytic bacterium Paenibacillus sp. strain DA-C8.</title>
        <authorList>
            <person name="Chhe C."/>
            <person name="Uke A."/>
            <person name="Baramee S."/>
            <person name="Ungkulpasvich U."/>
            <person name="Tachaapaikoon C."/>
            <person name="Pason P."/>
            <person name="Waeonukul R."/>
            <person name="Ratanakhanokchai K."/>
            <person name="Kosugi A."/>
        </authorList>
    </citation>
    <scope>NUCLEOTIDE SEQUENCE</scope>
    <source>
        <strain evidence="6">DA-C8</strain>
    </source>
</reference>
<dbReference type="Pfam" id="PF00005">
    <property type="entry name" value="ABC_tran"/>
    <property type="match status" value="1"/>
</dbReference>
<dbReference type="SUPFAM" id="SSF52540">
    <property type="entry name" value="P-loop containing nucleoside triphosphate hydrolases"/>
    <property type="match status" value="1"/>
</dbReference>
<dbReference type="InterPro" id="IPR025662">
    <property type="entry name" value="Sigma_54_int_dom_ATP-bd_1"/>
</dbReference>
<dbReference type="SMART" id="SM00382">
    <property type="entry name" value="AAA"/>
    <property type="match status" value="1"/>
</dbReference>
<dbReference type="PROSITE" id="PS00675">
    <property type="entry name" value="SIGMA54_INTERACT_1"/>
    <property type="match status" value="1"/>
</dbReference>
<protein>
    <recommendedName>
        <fullName evidence="5">ABC transporter domain-containing protein</fullName>
    </recommendedName>
</protein>
<dbReference type="PANTHER" id="PTHR24220">
    <property type="entry name" value="IMPORT ATP-BINDING PROTEIN"/>
    <property type="match status" value="1"/>
</dbReference>
<evidence type="ECO:0000256" key="4">
    <source>
        <dbReference type="ARBA" id="ARBA00022840"/>
    </source>
</evidence>
<name>A0A916VEW1_9BACL</name>
<proteinExistence type="inferred from homology"/>
<comment type="caution">
    <text evidence="6">The sequence shown here is derived from an EMBL/GenBank/DDBJ whole genome shotgun (WGS) entry which is preliminary data.</text>
</comment>
<dbReference type="Proteomes" id="UP000654993">
    <property type="component" value="Unassembled WGS sequence"/>
</dbReference>
<dbReference type="PROSITE" id="PS00211">
    <property type="entry name" value="ABC_TRANSPORTER_1"/>
    <property type="match status" value="1"/>
</dbReference>